<dbReference type="OrthoDB" id="2635672at2759"/>
<evidence type="ECO:0000259" key="1">
    <source>
        <dbReference type="PROSITE" id="PS50181"/>
    </source>
</evidence>
<dbReference type="AlphaFoldDB" id="A0A8H5G7S7"/>
<comment type="caution">
    <text evidence="2">The sequence shown here is derived from an EMBL/GenBank/DDBJ whole genome shotgun (WGS) entry which is preliminary data.</text>
</comment>
<protein>
    <recommendedName>
        <fullName evidence="1">F-box domain-containing protein</fullName>
    </recommendedName>
</protein>
<dbReference type="PROSITE" id="PS50181">
    <property type="entry name" value="FBOX"/>
    <property type="match status" value="1"/>
</dbReference>
<dbReference type="InterPro" id="IPR032675">
    <property type="entry name" value="LRR_dom_sf"/>
</dbReference>
<dbReference type="EMBL" id="JAACJO010000004">
    <property type="protein sequence ID" value="KAF5359791.1"/>
    <property type="molecule type" value="Genomic_DNA"/>
</dbReference>
<feature type="domain" description="F-box" evidence="1">
    <location>
        <begin position="6"/>
        <end position="56"/>
    </location>
</feature>
<reference evidence="2 3" key="1">
    <citation type="journal article" date="2020" name="ISME J.">
        <title>Uncovering the hidden diversity of litter-decomposition mechanisms in mushroom-forming fungi.</title>
        <authorList>
            <person name="Floudas D."/>
            <person name="Bentzer J."/>
            <person name="Ahren D."/>
            <person name="Johansson T."/>
            <person name="Persson P."/>
            <person name="Tunlid A."/>
        </authorList>
    </citation>
    <scope>NUCLEOTIDE SEQUENCE [LARGE SCALE GENOMIC DNA]</scope>
    <source>
        <strain evidence="2 3">CBS 146.42</strain>
    </source>
</reference>
<dbReference type="Pfam" id="PF00646">
    <property type="entry name" value="F-box"/>
    <property type="match status" value="1"/>
</dbReference>
<proteinExistence type="predicted"/>
<evidence type="ECO:0000313" key="2">
    <source>
        <dbReference type="EMBL" id="KAF5359791.1"/>
    </source>
</evidence>
<dbReference type="Proteomes" id="UP000559027">
    <property type="component" value="Unassembled WGS sequence"/>
</dbReference>
<dbReference type="Gene3D" id="3.80.10.10">
    <property type="entry name" value="Ribonuclease Inhibitor"/>
    <property type="match status" value="1"/>
</dbReference>
<dbReference type="InterPro" id="IPR001810">
    <property type="entry name" value="F-box_dom"/>
</dbReference>
<gene>
    <name evidence="2" type="ORF">D9756_003006</name>
</gene>
<dbReference type="InterPro" id="IPR036047">
    <property type="entry name" value="F-box-like_dom_sf"/>
</dbReference>
<accession>A0A8H5G7S7</accession>
<evidence type="ECO:0000313" key="3">
    <source>
        <dbReference type="Proteomes" id="UP000559027"/>
    </source>
</evidence>
<dbReference type="SUPFAM" id="SSF81383">
    <property type="entry name" value="F-box domain"/>
    <property type="match status" value="1"/>
</dbReference>
<keyword evidence="3" id="KW-1185">Reference proteome</keyword>
<organism evidence="2 3">
    <name type="scientific">Leucocoprinus leucothites</name>
    <dbReference type="NCBI Taxonomy" id="201217"/>
    <lineage>
        <taxon>Eukaryota</taxon>
        <taxon>Fungi</taxon>
        <taxon>Dikarya</taxon>
        <taxon>Basidiomycota</taxon>
        <taxon>Agaricomycotina</taxon>
        <taxon>Agaricomycetes</taxon>
        <taxon>Agaricomycetidae</taxon>
        <taxon>Agaricales</taxon>
        <taxon>Agaricineae</taxon>
        <taxon>Agaricaceae</taxon>
        <taxon>Leucocoprinus</taxon>
    </lineage>
</organism>
<sequence>MVTGSLATWSDLPPELLEEVLIYLDPRSLLTLGKLNHYLNHLALETFFGYSLYHIHRKMLVPPFPHDEDLLLSGFYLALWLNHVTELEQSIYGDVYQSIRQFRKLISFVKRLHSMKSLKLRILISPPCWGWRDYRVEGEKLIAELHELVDVAMTKGCETLQIEGNSLPHCRLSASGIRALRSPDPVTVRMWKWMKGRMSLPCISTPLEFSSSPTSQDAKRLSSASITSDSHITDCVLSRPALLGARALPYIAKLLRRNAETITHLEMNCFGLTRSWWKARALSLALFDGIHLPHLSKLILHIQVSTISTGSFAWFLSRHPEITTLEIHDPSTLPDETSIILTRHQPPFSLPNLRSLRVPARVAEWLLAKMTNPSIDLQSLEIYARRYPDGLAKLGDAIRELRHRKGRIQILTLDANWWKYGNELMEEDKDDLGKQDDSSTLRVHRVVFAFQYSPFWMSTCPMRLSGGLTHVMRLFPMVKELEMRSNNSSMEIFEGAGEVKKKIMEHCPTLCVLSVQC</sequence>
<name>A0A8H5G7S7_9AGAR</name>
<dbReference type="CDD" id="cd09917">
    <property type="entry name" value="F-box_SF"/>
    <property type="match status" value="1"/>
</dbReference>